<evidence type="ECO:0000256" key="2">
    <source>
        <dbReference type="ARBA" id="ARBA00022747"/>
    </source>
</evidence>
<dbReference type="InterPro" id="IPR044946">
    <property type="entry name" value="Restrct_endonuc_typeI_TRD_sf"/>
</dbReference>
<dbReference type="PANTHER" id="PTHR30408:SF12">
    <property type="entry name" value="TYPE I RESTRICTION ENZYME MJAVIII SPECIFICITY SUBUNIT"/>
    <property type="match status" value="1"/>
</dbReference>
<keyword evidence="6" id="KW-1185">Reference proteome</keyword>
<name>A0A917KAQ3_9ACTN</name>
<evidence type="ECO:0000256" key="3">
    <source>
        <dbReference type="ARBA" id="ARBA00023125"/>
    </source>
</evidence>
<evidence type="ECO:0000259" key="4">
    <source>
        <dbReference type="Pfam" id="PF01420"/>
    </source>
</evidence>
<dbReference type="SUPFAM" id="SSF116734">
    <property type="entry name" value="DNA methylase specificity domain"/>
    <property type="match status" value="2"/>
</dbReference>
<reference evidence="5" key="1">
    <citation type="journal article" date="2014" name="Int. J. Syst. Evol. Microbiol.">
        <title>Complete genome sequence of Corynebacterium casei LMG S-19264T (=DSM 44701T), isolated from a smear-ripened cheese.</title>
        <authorList>
            <consortium name="US DOE Joint Genome Institute (JGI-PGF)"/>
            <person name="Walter F."/>
            <person name="Albersmeier A."/>
            <person name="Kalinowski J."/>
            <person name="Ruckert C."/>
        </authorList>
    </citation>
    <scope>NUCLEOTIDE SEQUENCE</scope>
    <source>
        <strain evidence="5">JCM 3086</strain>
    </source>
</reference>
<dbReference type="CDD" id="cd17248">
    <property type="entry name" value="RMtype1_S_AmiI-TRD2-CR2_like"/>
    <property type="match status" value="1"/>
</dbReference>
<keyword evidence="2" id="KW-0680">Restriction system</keyword>
<dbReference type="GO" id="GO:0009307">
    <property type="term" value="P:DNA restriction-modification system"/>
    <property type="evidence" value="ECO:0007669"/>
    <property type="project" value="UniProtKB-KW"/>
</dbReference>
<dbReference type="InterPro" id="IPR052021">
    <property type="entry name" value="Type-I_RS_S_subunit"/>
</dbReference>
<evidence type="ECO:0000313" key="5">
    <source>
        <dbReference type="EMBL" id="GGJ04819.1"/>
    </source>
</evidence>
<dbReference type="EMBL" id="BMQA01000003">
    <property type="protein sequence ID" value="GGJ04819.1"/>
    <property type="molecule type" value="Genomic_DNA"/>
</dbReference>
<sequence length="441" mass="48659">MTSDVIAPWLSESRWPTVPIRFVARLGTGHTPSRNVPDYWENCTIPWITLADVWQLRSGTVNVITETKEKISYLGLANSAAVRHCAGTVILSRTASVGFSAIMGTDMATTQDFVTWTCGPDLEPRFLLHALRAMSPDLKRIAAGSTHKTIYMPDIEQLRVPLPPIDEQRRIADFLDAETARLDRLRDLRRSQLNKLDEWYKAEISEATTPGISSPGDRSALWPWLPASISTIRLGYLARVQSGVTVHGARKATPNDGEYPYLRVANVQGEKVDLAEVKTITIPADLARRATLRAGDVVMTEANGNPDNLGRGAVWNGEIRRMVHQNHIFAIRVDQRKLIPAYLSALLASNHGRRYFRFTSSQVGIATTSSTKVMNFPVPKIGLAEQQAVVNRCEGARSTTTTAEEALTRQLSLLAEHRQALVTAAVTGRLDVTAARHNAPV</sequence>
<dbReference type="CDD" id="cd17253">
    <property type="entry name" value="RMtype1_S_Eco933I-TRD2-CR2_like"/>
    <property type="match status" value="1"/>
</dbReference>
<dbReference type="AlphaFoldDB" id="A0A917KAQ3"/>
<reference evidence="5" key="2">
    <citation type="submission" date="2020-09" db="EMBL/GenBank/DDBJ databases">
        <authorList>
            <person name="Sun Q."/>
            <person name="Ohkuma M."/>
        </authorList>
    </citation>
    <scope>NUCLEOTIDE SEQUENCE</scope>
    <source>
        <strain evidence="5">JCM 3086</strain>
    </source>
</reference>
<accession>A0A917KAQ3</accession>
<comment type="caution">
    <text evidence="5">The sequence shown here is derived from an EMBL/GenBank/DDBJ whole genome shotgun (WGS) entry which is preliminary data.</text>
</comment>
<dbReference type="Proteomes" id="UP000657574">
    <property type="component" value="Unassembled WGS sequence"/>
</dbReference>
<dbReference type="Pfam" id="PF01420">
    <property type="entry name" value="Methylase_S"/>
    <property type="match status" value="1"/>
</dbReference>
<evidence type="ECO:0000256" key="1">
    <source>
        <dbReference type="ARBA" id="ARBA00010923"/>
    </source>
</evidence>
<dbReference type="PANTHER" id="PTHR30408">
    <property type="entry name" value="TYPE-1 RESTRICTION ENZYME ECOKI SPECIFICITY PROTEIN"/>
    <property type="match status" value="1"/>
</dbReference>
<proteinExistence type="inferred from homology"/>
<dbReference type="RefSeq" id="WP_189310138.1">
    <property type="nucleotide sequence ID" value="NZ_BMQA01000003.1"/>
</dbReference>
<protein>
    <recommendedName>
        <fullName evidence="4">Type I restriction modification DNA specificity domain-containing protein</fullName>
    </recommendedName>
</protein>
<evidence type="ECO:0000313" key="6">
    <source>
        <dbReference type="Proteomes" id="UP000657574"/>
    </source>
</evidence>
<dbReference type="InterPro" id="IPR000055">
    <property type="entry name" value="Restrct_endonuc_typeI_TRD"/>
</dbReference>
<gene>
    <name evidence="5" type="ORF">GCM10010121_014130</name>
</gene>
<dbReference type="Gene3D" id="3.90.220.20">
    <property type="entry name" value="DNA methylase specificity domains"/>
    <property type="match status" value="2"/>
</dbReference>
<comment type="similarity">
    <text evidence="1">Belongs to the type-I restriction system S methylase family.</text>
</comment>
<feature type="domain" description="Type I restriction modification DNA specificity" evidence="4">
    <location>
        <begin position="14"/>
        <end position="180"/>
    </location>
</feature>
<dbReference type="GO" id="GO:0003677">
    <property type="term" value="F:DNA binding"/>
    <property type="evidence" value="ECO:0007669"/>
    <property type="project" value="UniProtKB-KW"/>
</dbReference>
<organism evidence="5 6">
    <name type="scientific">Streptomyces brasiliensis</name>
    <dbReference type="NCBI Taxonomy" id="1954"/>
    <lineage>
        <taxon>Bacteria</taxon>
        <taxon>Bacillati</taxon>
        <taxon>Actinomycetota</taxon>
        <taxon>Actinomycetes</taxon>
        <taxon>Kitasatosporales</taxon>
        <taxon>Streptomycetaceae</taxon>
        <taxon>Streptomyces</taxon>
    </lineage>
</organism>
<keyword evidence="3" id="KW-0238">DNA-binding</keyword>